<protein>
    <submittedName>
        <fullName evidence="1">Uncharacterized protein</fullName>
    </submittedName>
</protein>
<organism evidence="1 2">
    <name type="scientific">Roseimicrobium gellanilyticum</name>
    <dbReference type="NCBI Taxonomy" id="748857"/>
    <lineage>
        <taxon>Bacteria</taxon>
        <taxon>Pseudomonadati</taxon>
        <taxon>Verrucomicrobiota</taxon>
        <taxon>Verrucomicrobiia</taxon>
        <taxon>Verrucomicrobiales</taxon>
        <taxon>Verrucomicrobiaceae</taxon>
        <taxon>Roseimicrobium</taxon>
    </lineage>
</organism>
<dbReference type="AlphaFoldDB" id="A0A366HQ28"/>
<dbReference type="EMBL" id="QNRR01000002">
    <property type="protein sequence ID" value="RBP45775.1"/>
    <property type="molecule type" value="Genomic_DNA"/>
</dbReference>
<sequence>MKWPNSKFQSEAATNVARESLREFCVRPLAKGLASYVRAAAEGSADYFLNSTATAS</sequence>
<evidence type="ECO:0000313" key="2">
    <source>
        <dbReference type="Proteomes" id="UP000253426"/>
    </source>
</evidence>
<reference evidence="1 2" key="1">
    <citation type="submission" date="2018-06" db="EMBL/GenBank/DDBJ databases">
        <title>Genomic Encyclopedia of Type Strains, Phase IV (KMG-IV): sequencing the most valuable type-strain genomes for metagenomic binning, comparative biology and taxonomic classification.</title>
        <authorList>
            <person name="Goeker M."/>
        </authorList>
    </citation>
    <scope>NUCLEOTIDE SEQUENCE [LARGE SCALE GENOMIC DNA]</scope>
    <source>
        <strain evidence="1 2">DSM 25532</strain>
    </source>
</reference>
<accession>A0A366HQ28</accession>
<name>A0A366HQ28_9BACT</name>
<proteinExistence type="predicted"/>
<dbReference type="Proteomes" id="UP000253426">
    <property type="component" value="Unassembled WGS sequence"/>
</dbReference>
<keyword evidence="2" id="KW-1185">Reference proteome</keyword>
<comment type="caution">
    <text evidence="1">The sequence shown here is derived from an EMBL/GenBank/DDBJ whole genome shotgun (WGS) entry which is preliminary data.</text>
</comment>
<gene>
    <name evidence="1" type="ORF">DES53_102157</name>
</gene>
<evidence type="ECO:0000313" key="1">
    <source>
        <dbReference type="EMBL" id="RBP45775.1"/>
    </source>
</evidence>